<accession>A0A7J8T115</accession>
<organism evidence="4 5">
    <name type="scientific">Gossypium davidsonii</name>
    <name type="common">Davidson's cotton</name>
    <name type="synonym">Gossypium klotzschianum subsp. davidsonii</name>
    <dbReference type="NCBI Taxonomy" id="34287"/>
    <lineage>
        <taxon>Eukaryota</taxon>
        <taxon>Viridiplantae</taxon>
        <taxon>Streptophyta</taxon>
        <taxon>Embryophyta</taxon>
        <taxon>Tracheophyta</taxon>
        <taxon>Spermatophyta</taxon>
        <taxon>Magnoliopsida</taxon>
        <taxon>eudicotyledons</taxon>
        <taxon>Gunneridae</taxon>
        <taxon>Pentapetalae</taxon>
        <taxon>rosids</taxon>
        <taxon>malvids</taxon>
        <taxon>Malvales</taxon>
        <taxon>Malvaceae</taxon>
        <taxon>Malvoideae</taxon>
        <taxon>Gossypium</taxon>
    </lineage>
</organism>
<feature type="repeat" description="PPR" evidence="3">
    <location>
        <begin position="46"/>
        <end position="80"/>
    </location>
</feature>
<protein>
    <recommendedName>
        <fullName evidence="6">Pentatricopeptide repeat-containing protein</fullName>
    </recommendedName>
</protein>
<comment type="similarity">
    <text evidence="1">Belongs to the PPR family. P subfamily.</text>
</comment>
<dbReference type="Pfam" id="PF13041">
    <property type="entry name" value="PPR_2"/>
    <property type="match status" value="3"/>
</dbReference>
<evidence type="ECO:0000256" key="2">
    <source>
        <dbReference type="ARBA" id="ARBA00022737"/>
    </source>
</evidence>
<dbReference type="InterPro" id="IPR051240">
    <property type="entry name" value="Mito_RNA-Proc/Resp"/>
</dbReference>
<dbReference type="NCBIfam" id="TIGR00756">
    <property type="entry name" value="PPR"/>
    <property type="match status" value="3"/>
</dbReference>
<dbReference type="PANTHER" id="PTHR47933:SF11">
    <property type="entry name" value="PENTATRICOPEPTIDE REPEAT-CONTAINING PROTEIN 2"/>
    <property type="match status" value="1"/>
</dbReference>
<evidence type="ECO:0000313" key="5">
    <source>
        <dbReference type="Proteomes" id="UP000593561"/>
    </source>
</evidence>
<dbReference type="PROSITE" id="PS51375">
    <property type="entry name" value="PPR"/>
    <property type="match status" value="4"/>
</dbReference>
<dbReference type="Gene3D" id="1.25.40.10">
    <property type="entry name" value="Tetratricopeptide repeat domain"/>
    <property type="match status" value="2"/>
</dbReference>
<feature type="repeat" description="PPR" evidence="3">
    <location>
        <begin position="202"/>
        <end position="236"/>
    </location>
</feature>
<dbReference type="GO" id="GO:0003729">
    <property type="term" value="F:mRNA binding"/>
    <property type="evidence" value="ECO:0007669"/>
    <property type="project" value="TreeGrafter"/>
</dbReference>
<dbReference type="PANTHER" id="PTHR47933">
    <property type="entry name" value="PENTATRICOPEPTIDE REPEAT-CONTAINING PROTEIN 1, MITOCHONDRIAL"/>
    <property type="match status" value="1"/>
</dbReference>
<evidence type="ECO:0000256" key="3">
    <source>
        <dbReference type="PROSITE-ProRule" id="PRU00708"/>
    </source>
</evidence>
<dbReference type="Pfam" id="PF01535">
    <property type="entry name" value="PPR"/>
    <property type="match status" value="1"/>
</dbReference>
<gene>
    <name evidence="4" type="ORF">Godav_000617</name>
</gene>
<proteinExistence type="inferred from homology"/>
<keyword evidence="2" id="KW-0677">Repeat</keyword>
<comment type="caution">
    <text evidence="4">The sequence shown here is derived from an EMBL/GenBank/DDBJ whole genome shotgun (WGS) entry which is preliminary data.</text>
</comment>
<evidence type="ECO:0008006" key="6">
    <source>
        <dbReference type="Google" id="ProtNLM"/>
    </source>
</evidence>
<dbReference type="AlphaFoldDB" id="A0A7J8T115"/>
<dbReference type="InterPro" id="IPR002885">
    <property type="entry name" value="PPR_rpt"/>
</dbReference>
<evidence type="ECO:0000256" key="1">
    <source>
        <dbReference type="ARBA" id="ARBA00007626"/>
    </source>
</evidence>
<evidence type="ECO:0000313" key="4">
    <source>
        <dbReference type="EMBL" id="MBA0631775.1"/>
    </source>
</evidence>
<feature type="repeat" description="PPR" evidence="3">
    <location>
        <begin position="237"/>
        <end position="271"/>
    </location>
</feature>
<reference evidence="4 5" key="1">
    <citation type="journal article" date="2019" name="Genome Biol. Evol.">
        <title>Insights into the evolution of the New World diploid cottons (Gossypium, subgenus Houzingenia) based on genome sequencing.</title>
        <authorList>
            <person name="Grover C.E."/>
            <person name="Arick M.A. 2nd"/>
            <person name="Thrash A."/>
            <person name="Conover J.L."/>
            <person name="Sanders W.S."/>
            <person name="Peterson D.G."/>
            <person name="Frelichowski J.E."/>
            <person name="Scheffler J.A."/>
            <person name="Scheffler B.E."/>
            <person name="Wendel J.F."/>
        </authorList>
    </citation>
    <scope>NUCLEOTIDE SEQUENCE [LARGE SCALE GENOMIC DNA]</scope>
    <source>
        <strain evidence="4">27</strain>
        <tissue evidence="4">Leaf</tissue>
    </source>
</reference>
<dbReference type="EMBL" id="JABFAC010000013">
    <property type="protein sequence ID" value="MBA0631775.1"/>
    <property type="molecule type" value="Genomic_DNA"/>
</dbReference>
<feature type="repeat" description="PPR" evidence="3">
    <location>
        <begin position="167"/>
        <end position="201"/>
    </location>
</feature>
<name>A0A7J8T115_GOSDV</name>
<dbReference type="InterPro" id="IPR011990">
    <property type="entry name" value="TPR-like_helical_dom_sf"/>
</dbReference>
<keyword evidence="5" id="KW-1185">Reference proteome</keyword>
<dbReference type="Proteomes" id="UP000593561">
    <property type="component" value="Unassembled WGS sequence"/>
</dbReference>
<sequence length="288" mass="33490">MEPWRVEQDDVTFKLWIEAYWDIDGAVKLLKMLEERGLNPNNLDRDDATFNICIDAYCKLRQLDYGLSVWGKMMKLGEMIETRKVPNINVYTTLIKGLHIIEDIDGAIKLLKMLEEIGHNPNVITSNIIIDSLYKKGLLTQDHARKHHYARVVYLCGKMEPRRLKRDDVTFNSWIDAYYKLRRLDYGLSVWGKMMKLGFQPTLLTFSTMINGFCIEGKFSEAFRLVGEMIETGKVPNINIYTTLIKGFHIIGDIDRVVKLLKMLEERGNNPNVIAYNIDIDSFLRRDC</sequence>